<evidence type="ECO:0000313" key="2">
    <source>
        <dbReference type="Proteomes" id="UP001312865"/>
    </source>
</evidence>
<evidence type="ECO:0000313" key="1">
    <source>
        <dbReference type="EMBL" id="MEI5909284.1"/>
    </source>
</evidence>
<reference evidence="1 2" key="1">
    <citation type="journal article" date="2018" name="J. Microbiol.">
        <title>Bacillus spongiae sp. nov., isolated from sponge of Jeju Island.</title>
        <authorList>
            <person name="Lee G.E."/>
            <person name="Im W.T."/>
            <person name="Park J.S."/>
        </authorList>
    </citation>
    <scope>NUCLEOTIDE SEQUENCE [LARGE SCALE GENOMIC DNA]</scope>
    <source>
        <strain evidence="1 2">135PIL107-10</strain>
    </source>
</reference>
<dbReference type="EMBL" id="JBBAXC010000022">
    <property type="protein sequence ID" value="MEI5909284.1"/>
    <property type="molecule type" value="Genomic_DNA"/>
</dbReference>
<dbReference type="RefSeq" id="WP_336588728.1">
    <property type="nucleotide sequence ID" value="NZ_JBBAXC010000022.1"/>
</dbReference>
<comment type="caution">
    <text evidence="1">The sequence shown here is derived from an EMBL/GenBank/DDBJ whole genome shotgun (WGS) entry which is preliminary data.</text>
</comment>
<name>A0ABU8HJF6_9BACI</name>
<gene>
    <name evidence="1" type="ORF">WAK64_19730</name>
</gene>
<proteinExistence type="predicted"/>
<accession>A0ABU8HJF6</accession>
<sequence>MVTELEDSEYSIEKEKLQVEIVKEIFELENKMAEELYKPFLLYFREYILTNNKNS</sequence>
<dbReference type="Proteomes" id="UP001312865">
    <property type="component" value="Unassembled WGS sequence"/>
</dbReference>
<keyword evidence="2" id="KW-1185">Reference proteome</keyword>
<organism evidence="1 2">
    <name type="scientific">Bacillus spongiae</name>
    <dbReference type="NCBI Taxonomy" id="2683610"/>
    <lineage>
        <taxon>Bacteria</taxon>
        <taxon>Bacillati</taxon>
        <taxon>Bacillota</taxon>
        <taxon>Bacilli</taxon>
        <taxon>Bacillales</taxon>
        <taxon>Bacillaceae</taxon>
        <taxon>Bacillus</taxon>
    </lineage>
</organism>
<protein>
    <submittedName>
        <fullName evidence="1">Uncharacterized protein</fullName>
    </submittedName>
</protein>